<sequence length="126" mass="13728">MSNTNANTPNTITRIGGNHRMSQVVRHDNTLYLAGQVADKVEAGISGQTEEVLAKIDRLLAEHGSHKERILSCQIYLADIRHFAEMNVVWDQWVAAGHAPARATLEARLASPAKLIEICVVASASD</sequence>
<dbReference type="Pfam" id="PF01042">
    <property type="entry name" value="Ribonuc_L-PSP"/>
    <property type="match status" value="1"/>
</dbReference>
<dbReference type="InterPro" id="IPR006175">
    <property type="entry name" value="YjgF/YER057c/UK114"/>
</dbReference>
<dbReference type="Proteomes" id="UP000515240">
    <property type="component" value="Chromosome"/>
</dbReference>
<name>A0A7G5ED06_9BURK</name>
<proteinExistence type="inferred from homology"/>
<evidence type="ECO:0000313" key="3">
    <source>
        <dbReference type="Proteomes" id="UP000515240"/>
    </source>
</evidence>
<dbReference type="EMBL" id="CP058554">
    <property type="protein sequence ID" value="QMV71881.1"/>
    <property type="molecule type" value="Genomic_DNA"/>
</dbReference>
<dbReference type="Gene3D" id="3.30.1330.40">
    <property type="entry name" value="RutC-like"/>
    <property type="match status" value="1"/>
</dbReference>
<comment type="similarity">
    <text evidence="1">Belongs to the RutC family.</text>
</comment>
<gene>
    <name evidence="2" type="ORF">HS961_02990</name>
</gene>
<protein>
    <submittedName>
        <fullName evidence="2">RidA family protein</fullName>
    </submittedName>
</protein>
<dbReference type="RefSeq" id="WP_182326310.1">
    <property type="nucleotide sequence ID" value="NZ_CP058554.1"/>
</dbReference>
<dbReference type="PANTHER" id="PTHR47328:SF1">
    <property type="entry name" value="RUTC FAMILY PROTEIN YOAB"/>
    <property type="match status" value="1"/>
</dbReference>
<evidence type="ECO:0000256" key="1">
    <source>
        <dbReference type="ARBA" id="ARBA00010552"/>
    </source>
</evidence>
<evidence type="ECO:0000313" key="2">
    <source>
        <dbReference type="EMBL" id="QMV71881.1"/>
    </source>
</evidence>
<dbReference type="PROSITE" id="PS01094">
    <property type="entry name" value="UPF0076"/>
    <property type="match status" value="1"/>
</dbReference>
<dbReference type="InterPro" id="IPR035709">
    <property type="entry name" value="YoaB-like"/>
</dbReference>
<keyword evidence="3" id="KW-1185">Reference proteome</keyword>
<dbReference type="InterPro" id="IPR035959">
    <property type="entry name" value="RutC-like_sf"/>
</dbReference>
<dbReference type="KEGG" id="cpis:HS961_02990"/>
<dbReference type="AlphaFoldDB" id="A0A7G5ED06"/>
<organism evidence="2 3">
    <name type="scientific">Comamonas piscis</name>
    <dbReference type="NCBI Taxonomy" id="1562974"/>
    <lineage>
        <taxon>Bacteria</taxon>
        <taxon>Pseudomonadati</taxon>
        <taxon>Pseudomonadota</taxon>
        <taxon>Betaproteobacteria</taxon>
        <taxon>Burkholderiales</taxon>
        <taxon>Comamonadaceae</taxon>
        <taxon>Comamonas</taxon>
    </lineage>
</organism>
<dbReference type="SUPFAM" id="SSF55298">
    <property type="entry name" value="YjgF-like"/>
    <property type="match status" value="1"/>
</dbReference>
<dbReference type="InterPro" id="IPR019897">
    <property type="entry name" value="RidA_CS"/>
</dbReference>
<dbReference type="PANTHER" id="PTHR47328">
    <property type="match status" value="1"/>
</dbReference>
<accession>A0A7G5ED06</accession>
<reference evidence="2 3" key="1">
    <citation type="journal article" date="2020" name="G3 (Bethesda)">
        <title>CeMbio - The Caenorhabditis elegans Microbiome Resource.</title>
        <authorList>
            <person name="Dirksen P."/>
            <person name="Assie A."/>
            <person name="Zimmermann J."/>
            <person name="Zhang F."/>
            <person name="Tietje A.M."/>
            <person name="Marsh S.A."/>
            <person name="Felix M.A."/>
            <person name="Shapira M."/>
            <person name="Kaleta C."/>
            <person name="Schulenburg H."/>
            <person name="Samuel B."/>
        </authorList>
    </citation>
    <scope>NUCLEOTIDE SEQUENCE [LARGE SCALE GENOMIC DNA]</scope>
    <source>
        <strain evidence="2 3">BIGb0172</strain>
    </source>
</reference>
<dbReference type="CDD" id="cd06150">
    <property type="entry name" value="YjgF_YER057c_UK114_like_2"/>
    <property type="match status" value="1"/>
</dbReference>